<sequence length="402" mass="43114">MAGRALPACGFVVYADKAGALPLSIERRAKGKRVTIIREVKGNARALCHSLTSLLGVGGTVHSKGSVSDVEVQGEQTERVQSALQQLACVRGPNGAKLKAPAVVERSCAYDEFLKEEEGQTSDPMAGYAPAARPPSAPSQLDAVLQRLGLMAAVGPAVESYRLELAAARAERAQPKVHLASFCAVQPRPESEAQVFTCGTCGASFTMQRTLKMHKRSCAAQMNIASSAAPLGIEPPSWRWDSMSKAREDAEMEFVSDPDPLNPVMNVAGAAQYSSEFVGFEAAQYLMPESPKYTLGSLLDHAIPLVSRNRQKGSAACLIWWCLFNLRGQEYPEAMLPAHVEDCLQATEDLPQGWGSASAANRQMDRWVGAIGSSRGPSTLSQLLSPERNGRLDIPVTCCLLS</sequence>
<dbReference type="Pfam" id="PF01253">
    <property type="entry name" value="SUI1"/>
    <property type="match status" value="1"/>
</dbReference>
<dbReference type="InterPro" id="IPR001950">
    <property type="entry name" value="SUI1"/>
</dbReference>
<dbReference type="Proteomes" id="UP001642464">
    <property type="component" value="Unassembled WGS sequence"/>
</dbReference>
<dbReference type="EMBL" id="CAXAMM010008891">
    <property type="protein sequence ID" value="CAK9018817.1"/>
    <property type="molecule type" value="Genomic_DNA"/>
</dbReference>
<dbReference type="PROSITE" id="PS50296">
    <property type="entry name" value="SUI1"/>
    <property type="match status" value="1"/>
</dbReference>
<gene>
    <name evidence="4" type="ORF">SCF082_LOCUS14247</name>
</gene>
<feature type="domain" description="SUI1" evidence="3">
    <location>
        <begin position="21"/>
        <end position="88"/>
    </location>
</feature>
<dbReference type="SUPFAM" id="SSF55159">
    <property type="entry name" value="eIF1-like"/>
    <property type="match status" value="1"/>
</dbReference>
<dbReference type="Gene3D" id="3.30.780.10">
    <property type="entry name" value="SUI1-like domain"/>
    <property type="match status" value="1"/>
</dbReference>
<reference evidence="4 5" key="1">
    <citation type="submission" date="2024-02" db="EMBL/GenBank/DDBJ databases">
        <authorList>
            <person name="Chen Y."/>
            <person name="Shah S."/>
            <person name="Dougan E. K."/>
            <person name="Thang M."/>
            <person name="Chan C."/>
        </authorList>
    </citation>
    <scope>NUCLEOTIDE SEQUENCE [LARGE SCALE GENOMIC DNA]</scope>
</reference>
<keyword evidence="1" id="KW-0479">Metal-binding</keyword>
<proteinExistence type="predicted"/>
<accession>A0ABP0JXR1</accession>
<evidence type="ECO:0000313" key="5">
    <source>
        <dbReference type="Proteomes" id="UP001642464"/>
    </source>
</evidence>
<evidence type="ECO:0000259" key="3">
    <source>
        <dbReference type="PROSITE" id="PS50296"/>
    </source>
</evidence>
<protein>
    <recommendedName>
        <fullName evidence="6">C2H2-type domain-containing protein</fullName>
    </recommendedName>
</protein>
<organism evidence="4 5">
    <name type="scientific">Durusdinium trenchii</name>
    <dbReference type="NCBI Taxonomy" id="1381693"/>
    <lineage>
        <taxon>Eukaryota</taxon>
        <taxon>Sar</taxon>
        <taxon>Alveolata</taxon>
        <taxon>Dinophyceae</taxon>
        <taxon>Suessiales</taxon>
        <taxon>Symbiodiniaceae</taxon>
        <taxon>Durusdinium</taxon>
    </lineage>
</organism>
<comment type="caution">
    <text evidence="4">The sequence shown here is derived from an EMBL/GenBank/DDBJ whole genome shotgun (WGS) entry which is preliminary data.</text>
</comment>
<name>A0ABP0JXR1_9DINO</name>
<evidence type="ECO:0000256" key="1">
    <source>
        <dbReference type="PROSITE-ProRule" id="PRU00042"/>
    </source>
</evidence>
<dbReference type="InterPro" id="IPR036877">
    <property type="entry name" value="SUI1_dom_sf"/>
</dbReference>
<keyword evidence="1" id="KW-0863">Zinc-finger</keyword>
<evidence type="ECO:0000313" key="4">
    <source>
        <dbReference type="EMBL" id="CAK9018817.1"/>
    </source>
</evidence>
<feature type="domain" description="C2H2-type" evidence="2">
    <location>
        <begin position="196"/>
        <end position="223"/>
    </location>
</feature>
<evidence type="ECO:0000259" key="2">
    <source>
        <dbReference type="PROSITE" id="PS50157"/>
    </source>
</evidence>
<keyword evidence="1" id="KW-0862">Zinc</keyword>
<dbReference type="InterPro" id="IPR013087">
    <property type="entry name" value="Znf_C2H2_type"/>
</dbReference>
<evidence type="ECO:0008006" key="6">
    <source>
        <dbReference type="Google" id="ProtNLM"/>
    </source>
</evidence>
<dbReference type="PROSITE" id="PS50157">
    <property type="entry name" value="ZINC_FINGER_C2H2_2"/>
    <property type="match status" value="1"/>
</dbReference>
<keyword evidence="5" id="KW-1185">Reference proteome</keyword>